<evidence type="ECO:0000256" key="1">
    <source>
        <dbReference type="SAM" id="MobiDB-lite"/>
    </source>
</evidence>
<name>A0A7Z1AUJ8_9PSEU</name>
<dbReference type="Proteomes" id="UP000185696">
    <property type="component" value="Unassembled WGS sequence"/>
</dbReference>
<evidence type="ECO:0000313" key="3">
    <source>
        <dbReference type="Proteomes" id="UP000185696"/>
    </source>
</evidence>
<evidence type="ECO:0000313" key="2">
    <source>
        <dbReference type="EMBL" id="OLF05687.1"/>
    </source>
</evidence>
<dbReference type="RefSeq" id="WP_075137318.1">
    <property type="nucleotide sequence ID" value="NZ_MSIF01000026.1"/>
</dbReference>
<dbReference type="OrthoDB" id="4378118at2"/>
<organism evidence="2 3">
    <name type="scientific">Actinophytocola xinjiangensis</name>
    <dbReference type="NCBI Taxonomy" id="485602"/>
    <lineage>
        <taxon>Bacteria</taxon>
        <taxon>Bacillati</taxon>
        <taxon>Actinomycetota</taxon>
        <taxon>Actinomycetes</taxon>
        <taxon>Pseudonocardiales</taxon>
        <taxon>Pseudonocardiaceae</taxon>
    </lineage>
</organism>
<proteinExistence type="predicted"/>
<keyword evidence="3" id="KW-1185">Reference proteome</keyword>
<feature type="region of interest" description="Disordered" evidence="1">
    <location>
        <begin position="43"/>
        <end position="66"/>
    </location>
</feature>
<sequence length="104" mass="10747">MTDGTLRTGTRLRSQVCDTEIIVVRAEGVDRLHCGGRPMVALDADRAGGSPESGLDTGTQLGKRYGRTGDGRVEVLVTRAGAGTLSVGDDVLPVLAAKPLPSSD</sequence>
<protein>
    <submittedName>
        <fullName evidence="2">Uncharacterized protein</fullName>
    </submittedName>
</protein>
<accession>A0A7Z1AUJ8</accession>
<dbReference type="EMBL" id="MSIF01000026">
    <property type="protein sequence ID" value="OLF05687.1"/>
    <property type="molecule type" value="Genomic_DNA"/>
</dbReference>
<comment type="caution">
    <text evidence="2">The sequence shown here is derived from an EMBL/GenBank/DDBJ whole genome shotgun (WGS) entry which is preliminary data.</text>
</comment>
<reference evidence="2 3" key="1">
    <citation type="submission" date="2016-12" db="EMBL/GenBank/DDBJ databases">
        <title>The draft genome sequence of Actinophytocola xinjiangensis.</title>
        <authorList>
            <person name="Wang W."/>
            <person name="Yuan L."/>
        </authorList>
    </citation>
    <scope>NUCLEOTIDE SEQUENCE [LARGE SCALE GENOMIC DNA]</scope>
    <source>
        <strain evidence="2 3">CGMCC 4.4663</strain>
    </source>
</reference>
<gene>
    <name evidence="2" type="ORF">BLA60_34805</name>
</gene>
<dbReference type="AlphaFoldDB" id="A0A7Z1AUJ8"/>